<protein>
    <submittedName>
        <fullName evidence="12">Apolipoprotein N-acyltransferase</fullName>
    </submittedName>
</protein>
<feature type="transmembrane region" description="Helical" evidence="10">
    <location>
        <begin position="21"/>
        <end position="40"/>
    </location>
</feature>
<feature type="domain" description="CN hydrolase" evidence="11">
    <location>
        <begin position="192"/>
        <end position="402"/>
    </location>
</feature>
<feature type="transmembrane region" description="Helical" evidence="10">
    <location>
        <begin position="46"/>
        <end position="65"/>
    </location>
</feature>
<keyword evidence="5" id="KW-0808">Transferase</keyword>
<dbReference type="InterPro" id="IPR059109">
    <property type="entry name" value="Lnt_membrane_dom"/>
</dbReference>
<dbReference type="EMBL" id="JAULJQ010000001">
    <property type="protein sequence ID" value="MDO2408655.1"/>
    <property type="molecule type" value="Genomic_DNA"/>
</dbReference>
<dbReference type="InterPro" id="IPR004563">
    <property type="entry name" value="Apolipo_AcylTrfase"/>
</dbReference>
<comment type="similarity">
    <text evidence="2">Belongs to the CN hydrolase family. Apolipoprotein N-acyltransferase subfamily.</text>
</comment>
<dbReference type="Pfam" id="PF26365">
    <property type="entry name" value="ApoNAT_membrane"/>
    <property type="match status" value="1"/>
</dbReference>
<keyword evidence="4" id="KW-0997">Cell inner membrane</keyword>
<dbReference type="InterPro" id="IPR003010">
    <property type="entry name" value="C-N_Hydrolase"/>
</dbReference>
<keyword evidence="8 10" id="KW-0472">Membrane</keyword>
<gene>
    <name evidence="12" type="primary">lnt</name>
    <name evidence="12" type="ORF">Q2362_00890</name>
</gene>
<evidence type="ECO:0000256" key="6">
    <source>
        <dbReference type="ARBA" id="ARBA00022692"/>
    </source>
</evidence>
<dbReference type="SUPFAM" id="SSF56317">
    <property type="entry name" value="Carbon-nitrogen hydrolase"/>
    <property type="match status" value="1"/>
</dbReference>
<dbReference type="PANTHER" id="PTHR38686">
    <property type="entry name" value="APOLIPOPROTEIN N-ACYLTRANSFERASE"/>
    <property type="match status" value="1"/>
</dbReference>
<evidence type="ECO:0000256" key="9">
    <source>
        <dbReference type="ARBA" id="ARBA00023315"/>
    </source>
</evidence>
<feature type="transmembrane region" description="Helical" evidence="10">
    <location>
        <begin position="72"/>
        <end position="94"/>
    </location>
</feature>
<accession>A0ABT8T646</accession>
<sequence>MKVDRLALSSFKKKLSSYFSLKIIKSSFLNAILLSIFIYFSIFENIFLSILGFLAFVFGVFRLVFVRENAAFIWLLTGFFVGVFWFYWIAFSLVYYDFAYLIPFEIFGIGVVYGLIFLCFYMIFSFFARCLGGAGGILKPVILALGFYLIQFVHPFGFNWLNWHLSLIGTPFERVFARQNDSKNPPFKIELISSRIPQDELWQSSRKKEHFVNNLALIDKAIKNGARLVVLPESAFATNLNQNLELIETLKQKSQKIAILTGAEAYENGTFYNSAYFFDAGEMRRIDKHILVPFGEEIPLPEFLKKPINALFFGGASDFGKAGDFSYIEVEGVRFKVAICYEGTRPQLYANKPDFVLLISNDAWFVPSTQSTLQNLLLRYYALKNGSVIFHSANFNDKKVIR</sequence>
<dbReference type="RefSeq" id="WP_302243387.1">
    <property type="nucleotide sequence ID" value="NZ_JAULJQ010000001.1"/>
</dbReference>
<evidence type="ECO:0000313" key="13">
    <source>
        <dbReference type="Proteomes" id="UP001171111"/>
    </source>
</evidence>
<reference evidence="12 13" key="1">
    <citation type="submission" date="2023-06" db="EMBL/GenBank/DDBJ databases">
        <title>Campylobacter magnum sp. nov., isolated from cecal contents of domestic pigs (Sus scrofa domesticus).</title>
        <authorList>
            <person name="Papic B."/>
            <person name="Gruntar I."/>
        </authorList>
    </citation>
    <scope>NUCLEOTIDE SEQUENCE [LARGE SCALE GENOMIC DNA]</scope>
    <source>
        <strain evidence="13">34484-21</strain>
    </source>
</reference>
<dbReference type="NCBIfam" id="TIGR00546">
    <property type="entry name" value="lnt"/>
    <property type="match status" value="1"/>
</dbReference>
<keyword evidence="9" id="KW-0012">Acyltransferase</keyword>
<evidence type="ECO:0000256" key="3">
    <source>
        <dbReference type="ARBA" id="ARBA00022475"/>
    </source>
</evidence>
<dbReference type="Gene3D" id="3.60.110.10">
    <property type="entry name" value="Carbon-nitrogen hydrolase"/>
    <property type="match status" value="1"/>
</dbReference>
<keyword evidence="3" id="KW-1003">Cell membrane</keyword>
<keyword evidence="13" id="KW-1185">Reference proteome</keyword>
<evidence type="ECO:0000313" key="12">
    <source>
        <dbReference type="EMBL" id="MDO2408655.1"/>
    </source>
</evidence>
<dbReference type="InterPro" id="IPR036526">
    <property type="entry name" value="C-N_Hydrolase_sf"/>
</dbReference>
<evidence type="ECO:0000256" key="5">
    <source>
        <dbReference type="ARBA" id="ARBA00022679"/>
    </source>
</evidence>
<name>A0ABT8T646_9BACT</name>
<evidence type="ECO:0000256" key="10">
    <source>
        <dbReference type="SAM" id="Phobius"/>
    </source>
</evidence>
<organism evidence="12 13">
    <name type="scientific">Campylobacter magnus</name>
    <dbReference type="NCBI Taxonomy" id="3026462"/>
    <lineage>
        <taxon>Bacteria</taxon>
        <taxon>Pseudomonadati</taxon>
        <taxon>Campylobacterota</taxon>
        <taxon>Epsilonproteobacteria</taxon>
        <taxon>Campylobacterales</taxon>
        <taxon>Campylobacteraceae</taxon>
        <taxon>Campylobacter</taxon>
    </lineage>
</organism>
<evidence type="ECO:0000256" key="8">
    <source>
        <dbReference type="ARBA" id="ARBA00023136"/>
    </source>
</evidence>
<dbReference type="PANTHER" id="PTHR38686:SF1">
    <property type="entry name" value="APOLIPOPROTEIN N-ACYLTRANSFERASE"/>
    <property type="match status" value="1"/>
</dbReference>
<dbReference type="Proteomes" id="UP001171111">
    <property type="component" value="Unassembled WGS sequence"/>
</dbReference>
<evidence type="ECO:0000256" key="7">
    <source>
        <dbReference type="ARBA" id="ARBA00022989"/>
    </source>
</evidence>
<dbReference type="PROSITE" id="PS50263">
    <property type="entry name" value="CN_HYDROLASE"/>
    <property type="match status" value="1"/>
</dbReference>
<keyword evidence="6 10" id="KW-0812">Transmembrane</keyword>
<evidence type="ECO:0000256" key="1">
    <source>
        <dbReference type="ARBA" id="ARBA00004651"/>
    </source>
</evidence>
<keyword evidence="7 10" id="KW-1133">Transmembrane helix</keyword>
<feature type="transmembrane region" description="Helical" evidence="10">
    <location>
        <begin position="140"/>
        <end position="161"/>
    </location>
</feature>
<comment type="caution">
    <text evidence="12">The sequence shown here is derived from an EMBL/GenBank/DDBJ whole genome shotgun (WGS) entry which is preliminary data.</text>
</comment>
<evidence type="ECO:0000259" key="11">
    <source>
        <dbReference type="PROSITE" id="PS50263"/>
    </source>
</evidence>
<evidence type="ECO:0000256" key="4">
    <source>
        <dbReference type="ARBA" id="ARBA00022519"/>
    </source>
</evidence>
<proteinExistence type="inferred from homology"/>
<evidence type="ECO:0000256" key="2">
    <source>
        <dbReference type="ARBA" id="ARBA00010065"/>
    </source>
</evidence>
<feature type="transmembrane region" description="Helical" evidence="10">
    <location>
        <begin position="106"/>
        <end position="128"/>
    </location>
</feature>
<dbReference type="Pfam" id="PF00795">
    <property type="entry name" value="CN_hydrolase"/>
    <property type="match status" value="1"/>
</dbReference>
<comment type="subcellular location">
    <subcellularLocation>
        <location evidence="1">Cell membrane</location>
        <topology evidence="1">Multi-pass membrane protein</topology>
    </subcellularLocation>
</comment>